<dbReference type="RefSeq" id="WP_165303362.1">
    <property type="nucleotide sequence ID" value="NZ_JAAKZZ010000883.1"/>
</dbReference>
<keyword evidence="8" id="KW-1185">Reference proteome</keyword>
<evidence type="ECO:0000256" key="2">
    <source>
        <dbReference type="ARBA" id="ARBA00006432"/>
    </source>
</evidence>
<dbReference type="AlphaFoldDB" id="A0A6G4X887"/>
<dbReference type="Proteomes" id="UP000477722">
    <property type="component" value="Unassembled WGS sequence"/>
</dbReference>
<dbReference type="Gene3D" id="3.40.50.1820">
    <property type="entry name" value="alpha/beta hydrolase"/>
    <property type="match status" value="1"/>
</dbReference>
<evidence type="ECO:0000313" key="8">
    <source>
        <dbReference type="Proteomes" id="UP000477722"/>
    </source>
</evidence>
<dbReference type="GO" id="GO:0072330">
    <property type="term" value="P:monocarboxylic acid biosynthetic process"/>
    <property type="evidence" value="ECO:0007669"/>
    <property type="project" value="UniProtKB-ARBA"/>
</dbReference>
<evidence type="ECO:0000256" key="3">
    <source>
        <dbReference type="ARBA" id="ARBA00022450"/>
    </source>
</evidence>
<evidence type="ECO:0000313" key="7">
    <source>
        <dbReference type="EMBL" id="NGO73759.1"/>
    </source>
</evidence>
<gene>
    <name evidence="7" type="ORF">G5C65_36680</name>
</gene>
<keyword evidence="3" id="KW-0596">Phosphopantetheine</keyword>
<dbReference type="GO" id="GO:0043041">
    <property type="term" value="P:amino acid activation for nonribosomal peptide biosynthetic process"/>
    <property type="evidence" value="ECO:0007669"/>
    <property type="project" value="TreeGrafter"/>
</dbReference>
<accession>A0A6G4X887</accession>
<name>A0A6G4X887_9ACTN</name>
<keyword evidence="4" id="KW-0597">Phosphoprotein</keyword>
<dbReference type="PROSITE" id="PS00012">
    <property type="entry name" value="PHOSPHOPANTETHEINE"/>
    <property type="match status" value="1"/>
</dbReference>
<dbReference type="EMBL" id="JAAKZZ010000883">
    <property type="protein sequence ID" value="NGO73759.1"/>
    <property type="molecule type" value="Genomic_DNA"/>
</dbReference>
<reference evidence="7 8" key="1">
    <citation type="submission" date="2020-02" db="EMBL/GenBank/DDBJ databases">
        <title>Whole-genome analyses of novel actinobacteria.</title>
        <authorList>
            <person name="Sahin N."/>
            <person name="Tatar D."/>
        </authorList>
    </citation>
    <scope>NUCLEOTIDE SEQUENCE [LARGE SCALE GENOMIC DNA]</scope>
    <source>
        <strain evidence="7 8">SB3404</strain>
    </source>
</reference>
<dbReference type="SMART" id="SM00823">
    <property type="entry name" value="PKS_PP"/>
    <property type="match status" value="1"/>
</dbReference>
<dbReference type="PANTHER" id="PTHR45527:SF1">
    <property type="entry name" value="FATTY ACID SYNTHASE"/>
    <property type="match status" value="1"/>
</dbReference>
<dbReference type="Pfam" id="PF00550">
    <property type="entry name" value="PP-binding"/>
    <property type="match status" value="1"/>
</dbReference>
<dbReference type="GO" id="GO:0044550">
    <property type="term" value="P:secondary metabolite biosynthetic process"/>
    <property type="evidence" value="ECO:0007669"/>
    <property type="project" value="TreeGrafter"/>
</dbReference>
<feature type="non-terminal residue" evidence="7">
    <location>
        <position position="1"/>
    </location>
</feature>
<comment type="cofactor">
    <cofactor evidence="1">
        <name>pantetheine 4'-phosphate</name>
        <dbReference type="ChEBI" id="CHEBI:47942"/>
    </cofactor>
</comment>
<proteinExistence type="inferred from homology"/>
<dbReference type="InterPro" id="IPR029058">
    <property type="entry name" value="AB_hydrolase_fold"/>
</dbReference>
<dbReference type="InterPro" id="IPR036736">
    <property type="entry name" value="ACP-like_sf"/>
</dbReference>
<evidence type="ECO:0000256" key="4">
    <source>
        <dbReference type="ARBA" id="ARBA00022553"/>
    </source>
</evidence>
<organism evidence="7 8">
    <name type="scientific">Streptomyces boncukensis</name>
    <dbReference type="NCBI Taxonomy" id="2711219"/>
    <lineage>
        <taxon>Bacteria</taxon>
        <taxon>Bacillati</taxon>
        <taxon>Actinomycetota</taxon>
        <taxon>Actinomycetes</taxon>
        <taxon>Kitasatosporales</taxon>
        <taxon>Streptomycetaceae</taxon>
        <taxon>Streptomyces</taxon>
    </lineage>
</organism>
<comment type="similarity">
    <text evidence="2">Belongs to the ATP-dependent AMP-binding enzyme family.</text>
</comment>
<dbReference type="FunFam" id="1.10.1200.10:FF:000016">
    <property type="entry name" value="Non-ribosomal peptide synthase"/>
    <property type="match status" value="1"/>
</dbReference>
<dbReference type="GO" id="GO:0017000">
    <property type="term" value="P:antibiotic biosynthetic process"/>
    <property type="evidence" value="ECO:0007669"/>
    <property type="project" value="UniProtKB-ARBA"/>
</dbReference>
<dbReference type="InterPro" id="IPR006162">
    <property type="entry name" value="Ppantetheine_attach_site"/>
</dbReference>
<dbReference type="PROSITE" id="PS50075">
    <property type="entry name" value="CARRIER"/>
    <property type="match status" value="1"/>
</dbReference>
<dbReference type="SUPFAM" id="SSF47336">
    <property type="entry name" value="ACP-like"/>
    <property type="match status" value="1"/>
</dbReference>
<dbReference type="GO" id="GO:0031177">
    <property type="term" value="F:phosphopantetheine binding"/>
    <property type="evidence" value="ECO:0007669"/>
    <property type="project" value="InterPro"/>
</dbReference>
<feature type="compositionally biased region" description="Acidic residues" evidence="5">
    <location>
        <begin position="136"/>
        <end position="150"/>
    </location>
</feature>
<evidence type="ECO:0000259" key="6">
    <source>
        <dbReference type="PROSITE" id="PS50075"/>
    </source>
</evidence>
<evidence type="ECO:0000256" key="5">
    <source>
        <dbReference type="SAM" id="MobiDB-lite"/>
    </source>
</evidence>
<dbReference type="GO" id="GO:0005737">
    <property type="term" value="C:cytoplasm"/>
    <property type="evidence" value="ECO:0007669"/>
    <property type="project" value="TreeGrafter"/>
</dbReference>
<evidence type="ECO:0000256" key="1">
    <source>
        <dbReference type="ARBA" id="ARBA00001957"/>
    </source>
</evidence>
<protein>
    <recommendedName>
        <fullName evidence="6">Carrier domain-containing protein</fullName>
    </recommendedName>
</protein>
<dbReference type="InterPro" id="IPR020806">
    <property type="entry name" value="PKS_PP-bd"/>
</dbReference>
<sequence>CIRDRPTGPVPGEAAPVGRSFNRRPELSVPYAAPATPREKEVVAVWEEVLGIDSIGVHDNFFDLGGESLLAMQLVARLRDRCGTALSLRRVFDAPTVAELVPLLEQAAPATTGRIRPSARRGRPAAGTGPHHATEATDETDATDATDETE</sequence>
<feature type="domain" description="Carrier" evidence="6">
    <location>
        <begin position="33"/>
        <end position="108"/>
    </location>
</feature>
<feature type="region of interest" description="Disordered" evidence="5">
    <location>
        <begin position="109"/>
        <end position="150"/>
    </location>
</feature>
<dbReference type="PANTHER" id="PTHR45527">
    <property type="entry name" value="NONRIBOSOMAL PEPTIDE SYNTHETASE"/>
    <property type="match status" value="1"/>
</dbReference>
<dbReference type="InterPro" id="IPR009081">
    <property type="entry name" value="PP-bd_ACP"/>
</dbReference>
<comment type="caution">
    <text evidence="7">The sequence shown here is derived from an EMBL/GenBank/DDBJ whole genome shotgun (WGS) entry which is preliminary data.</text>
</comment>